<name>A0A9N9DDT7_9GLOM</name>
<dbReference type="Proteomes" id="UP000789759">
    <property type="component" value="Unassembled WGS sequence"/>
</dbReference>
<keyword evidence="2" id="KW-1185">Reference proteome</keyword>
<comment type="caution">
    <text evidence="1">The sequence shown here is derived from an EMBL/GenBank/DDBJ whole genome shotgun (WGS) entry which is preliminary data.</text>
</comment>
<accession>A0A9N9DDT7</accession>
<proteinExistence type="predicted"/>
<dbReference type="OrthoDB" id="10517177at2759"/>
<protein>
    <submittedName>
        <fullName evidence="1">10418_t:CDS:1</fullName>
    </submittedName>
</protein>
<evidence type="ECO:0000313" key="2">
    <source>
        <dbReference type="Proteomes" id="UP000789759"/>
    </source>
</evidence>
<reference evidence="1" key="1">
    <citation type="submission" date="2021-06" db="EMBL/GenBank/DDBJ databases">
        <authorList>
            <person name="Kallberg Y."/>
            <person name="Tangrot J."/>
            <person name="Rosling A."/>
        </authorList>
    </citation>
    <scope>NUCLEOTIDE SEQUENCE</scope>
    <source>
        <strain evidence="1">FL966</strain>
    </source>
</reference>
<organism evidence="1 2">
    <name type="scientific">Cetraspora pellucida</name>
    <dbReference type="NCBI Taxonomy" id="1433469"/>
    <lineage>
        <taxon>Eukaryota</taxon>
        <taxon>Fungi</taxon>
        <taxon>Fungi incertae sedis</taxon>
        <taxon>Mucoromycota</taxon>
        <taxon>Glomeromycotina</taxon>
        <taxon>Glomeromycetes</taxon>
        <taxon>Diversisporales</taxon>
        <taxon>Gigasporaceae</taxon>
        <taxon>Cetraspora</taxon>
    </lineage>
</organism>
<dbReference type="AlphaFoldDB" id="A0A9N9DDT7"/>
<gene>
    <name evidence="1" type="ORF">CPELLU_LOCUS8589</name>
</gene>
<sequence>MDKTSVWFNIAGNFTIEEISAKTCSISNAMNGLKDDKIYYDEIFNNRTHQTFDEICYNKVLSENIIIIDFSKDEDDNTNQDIFVEDDEEVLIFATNQ</sequence>
<evidence type="ECO:0000313" key="1">
    <source>
        <dbReference type="EMBL" id="CAG8635299.1"/>
    </source>
</evidence>
<dbReference type="EMBL" id="CAJVQA010006162">
    <property type="protein sequence ID" value="CAG8635299.1"/>
    <property type="molecule type" value="Genomic_DNA"/>
</dbReference>